<dbReference type="AlphaFoldDB" id="A0A5N6RAJ4"/>
<dbReference type="Proteomes" id="UP000327013">
    <property type="component" value="Chromosome 5"/>
</dbReference>
<feature type="compositionally biased region" description="Low complexity" evidence="3">
    <location>
        <begin position="616"/>
        <end position="625"/>
    </location>
</feature>
<dbReference type="SUPFAM" id="SSF52058">
    <property type="entry name" value="L domain-like"/>
    <property type="match status" value="1"/>
</dbReference>
<name>A0A5N6RAJ4_9ROSI</name>
<organism evidence="7 8">
    <name type="scientific">Carpinus fangiana</name>
    <dbReference type="NCBI Taxonomy" id="176857"/>
    <lineage>
        <taxon>Eukaryota</taxon>
        <taxon>Viridiplantae</taxon>
        <taxon>Streptophyta</taxon>
        <taxon>Embryophyta</taxon>
        <taxon>Tracheophyta</taxon>
        <taxon>Spermatophyta</taxon>
        <taxon>Magnoliopsida</taxon>
        <taxon>eudicotyledons</taxon>
        <taxon>Gunneridae</taxon>
        <taxon>Pentapetalae</taxon>
        <taxon>rosids</taxon>
        <taxon>fabids</taxon>
        <taxon>Fagales</taxon>
        <taxon>Betulaceae</taxon>
        <taxon>Carpinus</taxon>
    </lineage>
</organism>
<dbReference type="Gene3D" id="3.80.10.10">
    <property type="entry name" value="Ribonuclease Inhibitor"/>
    <property type="match status" value="2"/>
</dbReference>
<evidence type="ECO:0000259" key="5">
    <source>
        <dbReference type="Pfam" id="PF23559"/>
    </source>
</evidence>
<gene>
    <name evidence="7" type="ORF">FH972_014108</name>
</gene>
<keyword evidence="2" id="KW-0611">Plant defense</keyword>
<dbReference type="InterPro" id="IPR058922">
    <property type="entry name" value="WHD_DRP"/>
</dbReference>
<dbReference type="Gene3D" id="3.40.50.300">
    <property type="entry name" value="P-loop containing nucleotide triphosphate hydrolases"/>
    <property type="match status" value="1"/>
</dbReference>
<dbReference type="InterPro" id="IPR036388">
    <property type="entry name" value="WH-like_DNA-bd_sf"/>
</dbReference>
<feature type="region of interest" description="Disordered" evidence="3">
    <location>
        <begin position="610"/>
        <end position="630"/>
    </location>
</feature>
<evidence type="ECO:0000259" key="4">
    <source>
        <dbReference type="Pfam" id="PF00931"/>
    </source>
</evidence>
<dbReference type="InterPro" id="IPR002182">
    <property type="entry name" value="NB-ARC"/>
</dbReference>
<dbReference type="InterPro" id="IPR027417">
    <property type="entry name" value="P-loop_NTPase"/>
</dbReference>
<dbReference type="InterPro" id="IPR042197">
    <property type="entry name" value="Apaf_helical"/>
</dbReference>
<dbReference type="InterPro" id="IPR055414">
    <property type="entry name" value="LRR_R13L4/SHOC2-like"/>
</dbReference>
<dbReference type="OrthoDB" id="672665at2759"/>
<dbReference type="Gene3D" id="1.10.10.10">
    <property type="entry name" value="Winged helix-like DNA-binding domain superfamily/Winged helix DNA-binding domain"/>
    <property type="match status" value="1"/>
</dbReference>
<accession>A0A5N6RAJ4</accession>
<feature type="domain" description="Disease resistance protein winged helix" evidence="5">
    <location>
        <begin position="522"/>
        <end position="591"/>
    </location>
</feature>
<proteinExistence type="predicted"/>
<evidence type="ECO:0000256" key="3">
    <source>
        <dbReference type="SAM" id="MobiDB-lite"/>
    </source>
</evidence>
<dbReference type="Pfam" id="PF00931">
    <property type="entry name" value="NB-ARC"/>
    <property type="match status" value="1"/>
</dbReference>
<evidence type="ECO:0000313" key="7">
    <source>
        <dbReference type="EMBL" id="KAE8057413.1"/>
    </source>
</evidence>
<dbReference type="PANTHER" id="PTHR23155:SF955">
    <property type="entry name" value="AAA+ ATPASE DOMAIN-CONTAINING PROTEIN"/>
    <property type="match status" value="1"/>
</dbReference>
<dbReference type="Pfam" id="PF23559">
    <property type="entry name" value="WHD_DRP"/>
    <property type="match status" value="1"/>
</dbReference>
<feature type="domain" description="Disease resistance R13L4/SHOC-2-like LRR" evidence="6">
    <location>
        <begin position="678"/>
        <end position="814"/>
    </location>
</feature>
<protein>
    <submittedName>
        <fullName evidence="7">Uncharacterized protein</fullName>
    </submittedName>
</protein>
<feature type="domain" description="NB-ARC" evidence="4">
    <location>
        <begin position="334"/>
        <end position="438"/>
    </location>
</feature>
<reference evidence="7 8" key="1">
    <citation type="submission" date="2019-06" db="EMBL/GenBank/DDBJ databases">
        <title>A chromosomal-level reference genome of Carpinus fangiana (Coryloideae, Betulaceae).</title>
        <authorList>
            <person name="Yang X."/>
            <person name="Wang Z."/>
            <person name="Zhang L."/>
            <person name="Hao G."/>
            <person name="Liu J."/>
            <person name="Yang Y."/>
        </authorList>
    </citation>
    <scope>NUCLEOTIDE SEQUENCE [LARGE SCALE GENOMIC DNA]</scope>
    <source>
        <strain evidence="7">Cfa_2016G</strain>
        <tissue evidence="7">Leaf</tissue>
    </source>
</reference>
<evidence type="ECO:0000259" key="6">
    <source>
        <dbReference type="Pfam" id="PF23598"/>
    </source>
</evidence>
<evidence type="ECO:0000256" key="2">
    <source>
        <dbReference type="ARBA" id="ARBA00022821"/>
    </source>
</evidence>
<keyword evidence="1" id="KW-0677">Repeat</keyword>
<dbReference type="GO" id="GO:0043531">
    <property type="term" value="F:ADP binding"/>
    <property type="evidence" value="ECO:0007669"/>
    <property type="project" value="InterPro"/>
</dbReference>
<dbReference type="Pfam" id="PF23598">
    <property type="entry name" value="LRR_14"/>
    <property type="match status" value="2"/>
</dbReference>
<sequence>MDFVDVVEVVSAVNQELMNAGPYEELYAIQRAINQVEKTIKDLRRIKNFLTYDELKEMLENLLDAVYKMEYFADMFVLRRMHVKRMGFGLLQMLNMKAKKADFGSEMKKIVNDIDGVITSVLSRQSPTREESGVSGSVFLRDKANLVAWLTDTNSHPKLGYILISGGSRYGKTIFAMEIYTSPEIESHFNFRIWVSDSLGHESNCRRIFLQINGDSDVPKNHPSEKLKDLDCVFSEVLKDLDRELSEKLKDLDREFSEKLNDLDREFSEKLKVLDREFSEELKDLDRESSEELKDLEPELDNLQRILKDLGRELDGEFINLLQRIFRAGYEDQWEDLNRELIELLRIFRNGDSDVKLKEVICKILHKKRCLVVADNLRSPHDIFNVIPRSALLDDGNGSRVIITTVTKTTSNEYVIKNSLDKVEPLQDEDAWKLVKNNKVGISDDDQSSDLDKLKFKVLEICKGIPSAVLVLGGVLSKKKGNEEWLAVLDQQSAVLEQYFSDSELKKKVTSGSRPCLLYFGVFPKGYEIPVRRLLRLWIAEGLIVTDHPNPEDIADGILTQFTNEGMIKIAERRKDGSPKTCRMPDILHDILLSKAEDIFGLLPLHVHPTTPDTESSSSDHASPSPKFGVRRVSGDIKNYSSKEYSQMQHLHSYLSFNTQNKDTRALEIGNFLRDVIGLQGFGLLRVLDLERVYKPKLPGNLGKLYLLRYLGLRWTFLDTLPHSVSELSYLETLDVKHTYISSLPSSIWKLQYLRHLCLNEIRLDMPPLKKQGISLTGLHTLWGLFIDNKSPVVDGLDGLINLQKVGLTFHLDSIKDGAEKKIEDPDPIKDGAAEKKIEDPDPIKDGAEKKIVDHPDPIKDPVEVLNEWIASLKRLRYLRLRSMNETGRPSELKLRPLSRLKYLHSLYLLGKLPELHDEYFPLSIIVLTLSVSEQKKDPMPILAKLPKLSVLRLLADSYTGNEMVCSNGGFQSLTNLKLWMLKKLKTWTVEEGAMPILKELEIRCCHELKELPDKLLNPSRIEKIILTNMQKEFVANVRDKITKEILEIQPQLRVRCDCRHGRHSRFNTISYHSPPLSSAKFVICISVFNPRVPSNPLNDQPPWNHIKHETNLDERFVLEQLFDLWPIPRNSSAPNLLRDCNPRKQVAQVRAIDGFLLSEEKLRGVFLQKLRGKSAIELSLDVVAE</sequence>
<keyword evidence="8" id="KW-1185">Reference proteome</keyword>
<dbReference type="EMBL" id="CM017325">
    <property type="protein sequence ID" value="KAE8057413.1"/>
    <property type="molecule type" value="Genomic_DNA"/>
</dbReference>
<feature type="domain" description="Disease resistance R13L4/SHOC-2-like LRR" evidence="6">
    <location>
        <begin position="865"/>
        <end position="1005"/>
    </location>
</feature>
<evidence type="ECO:0000256" key="1">
    <source>
        <dbReference type="ARBA" id="ARBA00022737"/>
    </source>
</evidence>
<dbReference type="InterPro" id="IPR044974">
    <property type="entry name" value="Disease_R_plants"/>
</dbReference>
<dbReference type="SUPFAM" id="SSF52540">
    <property type="entry name" value="P-loop containing nucleoside triphosphate hydrolases"/>
    <property type="match status" value="1"/>
</dbReference>
<feature type="region of interest" description="Disordered" evidence="3">
    <location>
        <begin position="821"/>
        <end position="853"/>
    </location>
</feature>
<dbReference type="Gene3D" id="1.10.8.430">
    <property type="entry name" value="Helical domain of apoptotic protease-activating factors"/>
    <property type="match status" value="1"/>
</dbReference>
<evidence type="ECO:0000313" key="8">
    <source>
        <dbReference type="Proteomes" id="UP000327013"/>
    </source>
</evidence>
<dbReference type="GO" id="GO:0098542">
    <property type="term" value="P:defense response to other organism"/>
    <property type="evidence" value="ECO:0007669"/>
    <property type="project" value="TreeGrafter"/>
</dbReference>
<dbReference type="InterPro" id="IPR032675">
    <property type="entry name" value="LRR_dom_sf"/>
</dbReference>
<dbReference type="PANTHER" id="PTHR23155">
    <property type="entry name" value="DISEASE RESISTANCE PROTEIN RP"/>
    <property type="match status" value="1"/>
</dbReference>